<gene>
    <name evidence="1" type="ORF">BZG36_00440</name>
</gene>
<name>A0A261Y7U0_9FUNG</name>
<evidence type="ECO:0000313" key="1">
    <source>
        <dbReference type="EMBL" id="OZJ06667.1"/>
    </source>
</evidence>
<dbReference type="InterPro" id="IPR011256">
    <property type="entry name" value="Reg_factor_effector_dom_sf"/>
</dbReference>
<proteinExistence type="predicted"/>
<evidence type="ECO:0000313" key="2">
    <source>
        <dbReference type="Proteomes" id="UP000242875"/>
    </source>
</evidence>
<dbReference type="AlphaFoldDB" id="A0A261Y7U0"/>
<evidence type="ECO:0008006" key="3">
    <source>
        <dbReference type="Google" id="ProtNLM"/>
    </source>
</evidence>
<dbReference type="EMBL" id="MVBO01000002">
    <property type="protein sequence ID" value="OZJ06667.1"/>
    <property type="molecule type" value="Genomic_DNA"/>
</dbReference>
<dbReference type="SUPFAM" id="SSF55136">
    <property type="entry name" value="Probable bacterial effector-binding domain"/>
    <property type="match status" value="1"/>
</dbReference>
<comment type="caution">
    <text evidence="1">The sequence shown here is derived from an EMBL/GenBank/DDBJ whole genome shotgun (WGS) entry which is preliminary data.</text>
</comment>
<sequence>MGYQIVDIPERHFLVNEVTIKDHHTSTWKPITDAAFSYLKQFADEAGVALKNETKLYPDDPSDVSLAEVRFWPGYRLADNADIRAIKSKIASTQVRPTSDLAKVDFKVVTLPKQKGAIAFHDAKVDSDGDGKSWGALWAALEGDQDWAMNSQQHLVYSMVRDGDRPEVGYDIVIPVIPKQ</sequence>
<dbReference type="Gene3D" id="3.20.80.10">
    <property type="entry name" value="Regulatory factor, effector binding domain"/>
    <property type="match status" value="1"/>
</dbReference>
<dbReference type="Proteomes" id="UP000242875">
    <property type="component" value="Unassembled WGS sequence"/>
</dbReference>
<organism evidence="1 2">
    <name type="scientific">Bifiguratus adelaidae</name>
    <dbReference type="NCBI Taxonomy" id="1938954"/>
    <lineage>
        <taxon>Eukaryota</taxon>
        <taxon>Fungi</taxon>
        <taxon>Fungi incertae sedis</taxon>
        <taxon>Mucoromycota</taxon>
        <taxon>Mucoromycotina</taxon>
        <taxon>Endogonomycetes</taxon>
        <taxon>Endogonales</taxon>
        <taxon>Endogonales incertae sedis</taxon>
        <taxon>Bifiguratus</taxon>
    </lineage>
</organism>
<reference evidence="1 2" key="1">
    <citation type="journal article" date="2017" name="Mycologia">
        <title>Bifiguratus adelaidae, gen. et sp. nov., a new member of Mucoromycotina in endophytic and soil-dwelling habitats.</title>
        <authorList>
            <person name="Torres-Cruz T.J."/>
            <person name="Billingsley Tobias T.L."/>
            <person name="Almatruk M."/>
            <person name="Hesse C."/>
            <person name="Kuske C.R."/>
            <person name="Desiro A."/>
            <person name="Benucci G.M."/>
            <person name="Bonito G."/>
            <person name="Stajich J.E."/>
            <person name="Dunlap C."/>
            <person name="Arnold A.E."/>
            <person name="Porras-Alfaro A."/>
        </authorList>
    </citation>
    <scope>NUCLEOTIDE SEQUENCE [LARGE SCALE GENOMIC DNA]</scope>
    <source>
        <strain evidence="1 2">AZ0501</strain>
    </source>
</reference>
<keyword evidence="2" id="KW-1185">Reference proteome</keyword>
<protein>
    <recommendedName>
        <fullName evidence="3">Bacterial transcription activator effector binding domain-containing protein</fullName>
    </recommendedName>
</protein>
<accession>A0A261Y7U0</accession>